<accession>E6X191</accession>
<dbReference type="EMBL" id="CP002452">
    <property type="protein sequence ID" value="ADV46953.1"/>
    <property type="molecule type" value="Genomic_DNA"/>
</dbReference>
<dbReference type="AlphaFoldDB" id="E6X191"/>
<dbReference type="HOGENOM" id="CLU_862855_0_0_7"/>
<evidence type="ECO:0000313" key="2">
    <source>
        <dbReference type="Proteomes" id="UP000008633"/>
    </source>
</evidence>
<organism evidence="1 2">
    <name type="scientific">Nitratifractor salsuginis (strain DSM 16511 / JCM 12458 / E9I37-1)</name>
    <dbReference type="NCBI Taxonomy" id="749222"/>
    <lineage>
        <taxon>Bacteria</taxon>
        <taxon>Pseudomonadati</taxon>
        <taxon>Campylobacterota</taxon>
        <taxon>Epsilonproteobacteria</taxon>
        <taxon>Campylobacterales</taxon>
        <taxon>Sulfurovaceae</taxon>
        <taxon>Nitratifractor</taxon>
    </lineage>
</organism>
<gene>
    <name evidence="1" type="ordered locus">Nitsa_1707</name>
</gene>
<dbReference type="STRING" id="749222.Nitsa_1707"/>
<dbReference type="Gene3D" id="3.40.50.300">
    <property type="entry name" value="P-loop containing nucleotide triphosphate hydrolases"/>
    <property type="match status" value="1"/>
</dbReference>
<dbReference type="eggNOG" id="COG1493">
    <property type="taxonomic scope" value="Bacteria"/>
</dbReference>
<proteinExistence type="predicted"/>
<dbReference type="InterPro" id="IPR027417">
    <property type="entry name" value="P-loop_NTPase"/>
</dbReference>
<reference evidence="1 2" key="1">
    <citation type="journal article" date="2011" name="Stand. Genomic Sci.">
        <title>Complete genome sequence of Nitratifractor salsuginis type strain (E9I37-1).</title>
        <authorList>
            <person name="Anderson I."/>
            <person name="Sikorski J."/>
            <person name="Zeytun A."/>
            <person name="Nolan M."/>
            <person name="Lapidus A."/>
            <person name="Lucas S."/>
            <person name="Hammon N."/>
            <person name="Deshpande S."/>
            <person name="Cheng J.F."/>
            <person name="Tapia R."/>
            <person name="Han C."/>
            <person name="Goodwin L."/>
            <person name="Pitluck S."/>
            <person name="Liolios K."/>
            <person name="Pagani I."/>
            <person name="Ivanova N."/>
            <person name="Huntemann M."/>
            <person name="Mavromatis K."/>
            <person name="Ovchinikova G."/>
            <person name="Pati A."/>
            <person name="Chen A."/>
            <person name="Palaniappan K."/>
            <person name="Land M."/>
            <person name="Hauser L."/>
            <person name="Brambilla E.M."/>
            <person name="Ngatchou-Djao O.D."/>
            <person name="Rohde M."/>
            <person name="Tindall B.J."/>
            <person name="Goker M."/>
            <person name="Detter J.C."/>
            <person name="Woyke T."/>
            <person name="Bristow J."/>
            <person name="Eisen J.A."/>
            <person name="Markowitz V."/>
            <person name="Hugenholtz P."/>
            <person name="Klenk H.P."/>
            <person name="Kyrpides N.C."/>
        </authorList>
    </citation>
    <scope>NUCLEOTIDE SEQUENCE [LARGE SCALE GENOMIC DNA]</scope>
    <source>
        <strain evidence="2">DSM 16511 / JCM 12458 / E9I37-1</strain>
    </source>
</reference>
<dbReference type="KEGG" id="nsa:Nitsa_1707"/>
<reference evidence="2" key="2">
    <citation type="submission" date="2011-01" db="EMBL/GenBank/DDBJ databases">
        <title>The complete genome of Nitratifractor salsuginis DSM 16511.</title>
        <authorList>
            <consortium name="US DOE Joint Genome Institute (JGI-PGF)"/>
            <person name="Lucas S."/>
            <person name="Copeland A."/>
            <person name="Lapidus A."/>
            <person name="Bruce D."/>
            <person name="Goodwin L."/>
            <person name="Pitluck S."/>
            <person name="Kyrpides N."/>
            <person name="Mavromatis K."/>
            <person name="Ivanova N."/>
            <person name="Mikhailova N."/>
            <person name="Zeytun A."/>
            <person name="Detter J.C."/>
            <person name="Tapia R."/>
            <person name="Han C."/>
            <person name="Land M."/>
            <person name="Hauser L."/>
            <person name="Markowitz V."/>
            <person name="Cheng J.-F."/>
            <person name="Hugenholtz P."/>
            <person name="Woyke T."/>
            <person name="Wu D."/>
            <person name="Tindall B."/>
            <person name="Schuetze A."/>
            <person name="Brambilla E."/>
            <person name="Klenk H.-P."/>
            <person name="Eisen J.A."/>
        </authorList>
    </citation>
    <scope>NUCLEOTIDE SEQUENCE [LARGE SCALE GENOMIC DNA]</scope>
    <source>
        <strain evidence="2">DSM 16511 / JCM 12458 / E9I37-1</strain>
    </source>
</reference>
<evidence type="ECO:0000313" key="1">
    <source>
        <dbReference type="EMBL" id="ADV46953.1"/>
    </source>
</evidence>
<name>E6X191_NITSE</name>
<dbReference type="Proteomes" id="UP000008633">
    <property type="component" value="Chromosome"/>
</dbReference>
<dbReference type="SUPFAM" id="SSF53795">
    <property type="entry name" value="PEP carboxykinase-like"/>
    <property type="match status" value="1"/>
</dbReference>
<evidence type="ECO:0008006" key="3">
    <source>
        <dbReference type="Google" id="ProtNLM"/>
    </source>
</evidence>
<sequence>MEQVGRLRLPSAAGFRNKYFSKLRERESVKSFNYVVCFGDESLLTASNDDGEMSLLQVRERSMLQKPFLLKSPWVELWGRRARYLCDRPIHAADPLLGWGLEIEDLVTLIWQPEERRVEYIRGKHFTSQKLRYWVLHAFLPLVFELEGRWRMLHAGAVSVGGSALVFTAPSYGGKSTLTGYFLKRGHRLFSDDALAIEKRDSTYYAIPSYPFHRPYRKVESLGEQAGNFASGPAEIRALYRLERINTGTDIEIEALQGIGKFKALYESAFVDFDFLKRERFAYFSDMARALPVYRLAVPWDRNRLPEVHEAVTAHFEGIEKR</sequence>
<protein>
    <recommendedName>
        <fullName evidence="3">HPr kinase</fullName>
    </recommendedName>
</protein>
<keyword evidence="2" id="KW-1185">Reference proteome</keyword>